<dbReference type="InterPro" id="IPR036390">
    <property type="entry name" value="WH_DNA-bd_sf"/>
</dbReference>
<keyword evidence="6" id="KW-1185">Reference proteome</keyword>
<evidence type="ECO:0000259" key="4">
    <source>
        <dbReference type="PROSITE" id="PS51118"/>
    </source>
</evidence>
<dbReference type="RefSeq" id="WP_213000833.1">
    <property type="nucleotide sequence ID" value="NZ_BAAATW010000017.1"/>
</dbReference>
<dbReference type="InterPro" id="IPR002577">
    <property type="entry name" value="HTH_HxlR"/>
</dbReference>
<dbReference type="PANTHER" id="PTHR33204">
    <property type="entry name" value="TRANSCRIPTIONAL REGULATOR, MARR FAMILY"/>
    <property type="match status" value="1"/>
</dbReference>
<gene>
    <name evidence="5" type="ORF">Aco04nite_63030</name>
</gene>
<dbReference type="GO" id="GO:0003677">
    <property type="term" value="F:DNA binding"/>
    <property type="evidence" value="ECO:0007669"/>
    <property type="project" value="UniProtKB-KW"/>
</dbReference>
<dbReference type="Pfam" id="PF01638">
    <property type="entry name" value="HxlR"/>
    <property type="match status" value="1"/>
</dbReference>
<dbReference type="Gene3D" id="1.10.10.10">
    <property type="entry name" value="Winged helix-like DNA-binding domain superfamily/Winged helix DNA-binding domain"/>
    <property type="match status" value="1"/>
</dbReference>
<dbReference type="PANTHER" id="PTHR33204:SF39">
    <property type="entry name" value="TRANSCRIPTIONAL REGULATORY PROTEIN"/>
    <property type="match status" value="1"/>
</dbReference>
<evidence type="ECO:0000256" key="1">
    <source>
        <dbReference type="ARBA" id="ARBA00023015"/>
    </source>
</evidence>
<organism evidence="5 6">
    <name type="scientific">Winogradskya consettensis</name>
    <dbReference type="NCBI Taxonomy" id="113560"/>
    <lineage>
        <taxon>Bacteria</taxon>
        <taxon>Bacillati</taxon>
        <taxon>Actinomycetota</taxon>
        <taxon>Actinomycetes</taxon>
        <taxon>Micromonosporales</taxon>
        <taxon>Micromonosporaceae</taxon>
        <taxon>Winogradskya</taxon>
    </lineage>
</organism>
<protein>
    <submittedName>
        <fullName evidence="5">HxlR family transcriptional regulator</fullName>
    </submittedName>
</protein>
<evidence type="ECO:0000313" key="5">
    <source>
        <dbReference type="EMBL" id="GIM78955.1"/>
    </source>
</evidence>
<dbReference type="SUPFAM" id="SSF46785">
    <property type="entry name" value="Winged helix' DNA-binding domain"/>
    <property type="match status" value="1"/>
</dbReference>
<dbReference type="InterPro" id="IPR036388">
    <property type="entry name" value="WH-like_DNA-bd_sf"/>
</dbReference>
<sequence>MTTTDQERQPVPPEARRIRVVLGMVGDKWSLLVVCHLRRGPMRFTELKRAVEDISQRMLTVTLRGLERDGIVTRTVHDAMPPHVTYELTPMGVTLCEATTPLLGWTVDHLARIDEARAVYDAR</sequence>
<dbReference type="EMBL" id="BOQP01000036">
    <property type="protein sequence ID" value="GIM78955.1"/>
    <property type="molecule type" value="Genomic_DNA"/>
</dbReference>
<keyword evidence="2" id="KW-0238">DNA-binding</keyword>
<comment type="caution">
    <text evidence="5">The sequence shown here is derived from an EMBL/GenBank/DDBJ whole genome shotgun (WGS) entry which is preliminary data.</text>
</comment>
<reference evidence="5" key="1">
    <citation type="submission" date="2021-03" db="EMBL/GenBank/DDBJ databases">
        <title>Whole genome shotgun sequence of Actinoplanes consettensis NBRC 14913.</title>
        <authorList>
            <person name="Komaki H."/>
            <person name="Tamura T."/>
        </authorList>
    </citation>
    <scope>NUCLEOTIDE SEQUENCE</scope>
    <source>
        <strain evidence="5">NBRC 14913</strain>
    </source>
</reference>
<dbReference type="Proteomes" id="UP000680865">
    <property type="component" value="Unassembled WGS sequence"/>
</dbReference>
<accession>A0A919VXY2</accession>
<evidence type="ECO:0000313" key="6">
    <source>
        <dbReference type="Proteomes" id="UP000680865"/>
    </source>
</evidence>
<evidence type="ECO:0000256" key="2">
    <source>
        <dbReference type="ARBA" id="ARBA00023125"/>
    </source>
</evidence>
<keyword evidence="3" id="KW-0804">Transcription</keyword>
<evidence type="ECO:0000256" key="3">
    <source>
        <dbReference type="ARBA" id="ARBA00023163"/>
    </source>
</evidence>
<proteinExistence type="predicted"/>
<keyword evidence="1" id="KW-0805">Transcription regulation</keyword>
<feature type="domain" description="HTH hxlR-type" evidence="4">
    <location>
        <begin position="11"/>
        <end position="114"/>
    </location>
</feature>
<dbReference type="AlphaFoldDB" id="A0A919VXY2"/>
<name>A0A919VXY2_9ACTN</name>
<dbReference type="PROSITE" id="PS51118">
    <property type="entry name" value="HTH_HXLR"/>
    <property type="match status" value="1"/>
</dbReference>